<gene>
    <name evidence="2" type="ORF">NEZAVI_LOCUS6302</name>
</gene>
<dbReference type="EMBL" id="OV725079">
    <property type="protein sequence ID" value="CAH1396187.1"/>
    <property type="molecule type" value="Genomic_DNA"/>
</dbReference>
<feature type="non-terminal residue" evidence="2">
    <location>
        <position position="77"/>
    </location>
</feature>
<feature type="region of interest" description="Disordered" evidence="1">
    <location>
        <begin position="1"/>
        <end position="22"/>
    </location>
</feature>
<dbReference type="Proteomes" id="UP001152798">
    <property type="component" value="Chromosome 3"/>
</dbReference>
<evidence type="ECO:0000256" key="1">
    <source>
        <dbReference type="SAM" id="MobiDB-lite"/>
    </source>
</evidence>
<reference evidence="2" key="1">
    <citation type="submission" date="2022-01" db="EMBL/GenBank/DDBJ databases">
        <authorList>
            <person name="King R."/>
        </authorList>
    </citation>
    <scope>NUCLEOTIDE SEQUENCE</scope>
</reference>
<feature type="compositionally biased region" description="Polar residues" evidence="1">
    <location>
        <begin position="1"/>
        <end position="18"/>
    </location>
</feature>
<dbReference type="AlphaFoldDB" id="A0A9P0H668"/>
<sequence>NEYQHSIRSGSPGPSVNPTVRKCADNGPQRYSTILYATAYRTSSWNIHSTKTFICKDTNKSTLPALCSARNGWRCRM</sequence>
<protein>
    <submittedName>
        <fullName evidence="2">Uncharacterized protein</fullName>
    </submittedName>
</protein>
<evidence type="ECO:0000313" key="2">
    <source>
        <dbReference type="EMBL" id="CAH1396187.1"/>
    </source>
</evidence>
<name>A0A9P0H668_NEZVI</name>
<organism evidence="2 3">
    <name type="scientific">Nezara viridula</name>
    <name type="common">Southern green stink bug</name>
    <name type="synonym">Cimex viridulus</name>
    <dbReference type="NCBI Taxonomy" id="85310"/>
    <lineage>
        <taxon>Eukaryota</taxon>
        <taxon>Metazoa</taxon>
        <taxon>Ecdysozoa</taxon>
        <taxon>Arthropoda</taxon>
        <taxon>Hexapoda</taxon>
        <taxon>Insecta</taxon>
        <taxon>Pterygota</taxon>
        <taxon>Neoptera</taxon>
        <taxon>Paraneoptera</taxon>
        <taxon>Hemiptera</taxon>
        <taxon>Heteroptera</taxon>
        <taxon>Panheteroptera</taxon>
        <taxon>Pentatomomorpha</taxon>
        <taxon>Pentatomoidea</taxon>
        <taxon>Pentatomidae</taxon>
        <taxon>Pentatominae</taxon>
        <taxon>Nezara</taxon>
    </lineage>
</organism>
<feature type="non-terminal residue" evidence="2">
    <location>
        <position position="1"/>
    </location>
</feature>
<evidence type="ECO:0000313" key="3">
    <source>
        <dbReference type="Proteomes" id="UP001152798"/>
    </source>
</evidence>
<keyword evidence="3" id="KW-1185">Reference proteome</keyword>
<proteinExistence type="predicted"/>
<accession>A0A9P0H668</accession>